<proteinExistence type="predicted"/>
<reference evidence="1" key="1">
    <citation type="submission" date="2020-06" db="EMBL/GenBank/DDBJ databases">
        <title>Draft genome of Bugula neritina, a colonial animal packing powerful symbionts and potential medicines.</title>
        <authorList>
            <person name="Rayko M."/>
        </authorList>
    </citation>
    <scope>NUCLEOTIDE SEQUENCE [LARGE SCALE GENOMIC DNA]</scope>
    <source>
        <strain evidence="1">Kwan_BN1</strain>
    </source>
</reference>
<name>A0A7J7J902_BUGNE</name>
<gene>
    <name evidence="1" type="ORF">EB796_019210</name>
</gene>
<dbReference type="EMBL" id="VXIV02002846">
    <property type="protein sequence ID" value="KAF6022467.1"/>
    <property type="molecule type" value="Genomic_DNA"/>
</dbReference>
<keyword evidence="2" id="KW-1185">Reference proteome</keyword>
<accession>A0A7J7J902</accession>
<comment type="caution">
    <text evidence="1">The sequence shown here is derived from an EMBL/GenBank/DDBJ whole genome shotgun (WGS) entry which is preliminary data.</text>
</comment>
<evidence type="ECO:0000313" key="1">
    <source>
        <dbReference type="EMBL" id="KAF6022467.1"/>
    </source>
</evidence>
<sequence length="69" mass="7970">MYSLVLYFFVPQISDESINTVSFFYFINVFLSRDLGSSLYNSNIVLFLSTFLVRVIGQKENCSSLIQLQ</sequence>
<evidence type="ECO:0000313" key="2">
    <source>
        <dbReference type="Proteomes" id="UP000593567"/>
    </source>
</evidence>
<dbReference type="Proteomes" id="UP000593567">
    <property type="component" value="Unassembled WGS sequence"/>
</dbReference>
<organism evidence="1 2">
    <name type="scientific">Bugula neritina</name>
    <name type="common">Brown bryozoan</name>
    <name type="synonym">Sertularia neritina</name>
    <dbReference type="NCBI Taxonomy" id="10212"/>
    <lineage>
        <taxon>Eukaryota</taxon>
        <taxon>Metazoa</taxon>
        <taxon>Spiralia</taxon>
        <taxon>Lophotrochozoa</taxon>
        <taxon>Bryozoa</taxon>
        <taxon>Gymnolaemata</taxon>
        <taxon>Cheilostomatida</taxon>
        <taxon>Flustrina</taxon>
        <taxon>Buguloidea</taxon>
        <taxon>Bugulidae</taxon>
        <taxon>Bugula</taxon>
    </lineage>
</organism>
<dbReference type="AlphaFoldDB" id="A0A7J7J902"/>
<protein>
    <submittedName>
        <fullName evidence="1">Uncharacterized protein</fullName>
    </submittedName>
</protein>